<evidence type="ECO:0000313" key="3">
    <source>
        <dbReference type="Proteomes" id="UP000886805"/>
    </source>
</evidence>
<dbReference type="AlphaFoldDB" id="A0A9D1X1V3"/>
<dbReference type="InterPro" id="IPR008964">
    <property type="entry name" value="Invasin/intimin_cell_adhesion"/>
</dbReference>
<gene>
    <name evidence="2" type="ORF">H9849_00005</name>
</gene>
<dbReference type="InterPro" id="IPR003343">
    <property type="entry name" value="Big_2"/>
</dbReference>
<dbReference type="Gene3D" id="2.60.40.1080">
    <property type="match status" value="3"/>
</dbReference>
<proteinExistence type="predicted"/>
<dbReference type="InterPro" id="IPR013783">
    <property type="entry name" value="Ig-like_fold"/>
</dbReference>
<dbReference type="SMART" id="SM00635">
    <property type="entry name" value="BID_2"/>
    <property type="match status" value="2"/>
</dbReference>
<comment type="caution">
    <text evidence="2">The sequence shown here is derived from an EMBL/GenBank/DDBJ whole genome shotgun (WGS) entry which is preliminary data.</text>
</comment>
<dbReference type="Gene3D" id="2.60.40.10">
    <property type="entry name" value="Immunoglobulins"/>
    <property type="match status" value="1"/>
</dbReference>
<sequence>TAYIKIDIEEIPFAGTIDVNGSYEGTVNADPVNLNNVLDATVYDESGKEVKRRLTWEARQLKGITVEPGGDVTFEKEGTYQVRAVISDEVRSDWVNVYGGEKPFEGSVVLTGSYTGTVGAAADDLNTKLDVRVFDTDKKQVDRPVTWESSELNGIKVTEDGKVTFTKPGTYHVQARVSDTIKSGWYAIKAVNPDTTIAVTGVTLSGAEKLSVGESVALTAAVAPANATDQALTFTSSSADVIKVDNSGRVTALKPGRATVTVTAAGGKKASMQITVTEPVVLPQGKALQGRKVKLTWNKVKNADGYEVYGAVCSGDMKLQKVVKGKKLTLSKVSRKKLDKNKDYKFRIKAYRMIDGKKVYLTASEDIHVKMTENSRYANAASVKVSKKKKTLSAGKTWRPKVTVKMKGKAKQMKHVQPVRYLSSDETIATVTRTGKITARTKGTCFIYACAVNGKTAKIKITVR</sequence>
<dbReference type="SUPFAM" id="SSF49373">
    <property type="entry name" value="Invasin/intimin cell-adhesion fragments"/>
    <property type="match status" value="2"/>
</dbReference>
<reference evidence="2" key="1">
    <citation type="journal article" date="2021" name="PeerJ">
        <title>Extensive microbial diversity within the chicken gut microbiome revealed by metagenomics and culture.</title>
        <authorList>
            <person name="Gilroy R."/>
            <person name="Ravi A."/>
            <person name="Getino M."/>
            <person name="Pursley I."/>
            <person name="Horton D.L."/>
            <person name="Alikhan N.F."/>
            <person name="Baker D."/>
            <person name="Gharbi K."/>
            <person name="Hall N."/>
            <person name="Watson M."/>
            <person name="Adriaenssens E.M."/>
            <person name="Foster-Nyarko E."/>
            <person name="Jarju S."/>
            <person name="Secka A."/>
            <person name="Antonio M."/>
            <person name="Oren A."/>
            <person name="Chaudhuri R.R."/>
            <person name="La Ragione R."/>
            <person name="Hildebrand F."/>
            <person name="Pallen M.J."/>
        </authorList>
    </citation>
    <scope>NUCLEOTIDE SEQUENCE</scope>
    <source>
        <strain evidence="2">ChiSxjej3B15-1167</strain>
    </source>
</reference>
<evidence type="ECO:0000259" key="1">
    <source>
        <dbReference type="SMART" id="SM00635"/>
    </source>
</evidence>
<protein>
    <submittedName>
        <fullName evidence="2">Ig-like domain-containing protein</fullName>
    </submittedName>
</protein>
<feature type="non-terminal residue" evidence="2">
    <location>
        <position position="1"/>
    </location>
</feature>
<dbReference type="EMBL" id="DXEQ01000001">
    <property type="protein sequence ID" value="HIX71379.1"/>
    <property type="molecule type" value="Genomic_DNA"/>
</dbReference>
<dbReference type="Proteomes" id="UP000886805">
    <property type="component" value="Unassembled WGS sequence"/>
</dbReference>
<evidence type="ECO:0000313" key="2">
    <source>
        <dbReference type="EMBL" id="HIX71379.1"/>
    </source>
</evidence>
<dbReference type="Pfam" id="PF02368">
    <property type="entry name" value="Big_2"/>
    <property type="match status" value="2"/>
</dbReference>
<feature type="domain" description="BIG2" evidence="1">
    <location>
        <begin position="379"/>
        <end position="461"/>
    </location>
</feature>
<name>A0A9D1X1V3_9FIRM</name>
<accession>A0A9D1X1V3</accession>
<reference evidence="2" key="2">
    <citation type="submission" date="2021-04" db="EMBL/GenBank/DDBJ databases">
        <authorList>
            <person name="Gilroy R."/>
        </authorList>
    </citation>
    <scope>NUCLEOTIDE SEQUENCE</scope>
    <source>
        <strain evidence="2">ChiSxjej3B15-1167</strain>
    </source>
</reference>
<feature type="domain" description="BIG2" evidence="1">
    <location>
        <begin position="198"/>
        <end position="274"/>
    </location>
</feature>
<organism evidence="2 3">
    <name type="scientific">Candidatus Anaerobutyricum stercoripullorum</name>
    <dbReference type="NCBI Taxonomy" id="2838456"/>
    <lineage>
        <taxon>Bacteria</taxon>
        <taxon>Bacillati</taxon>
        <taxon>Bacillota</taxon>
        <taxon>Clostridia</taxon>
        <taxon>Lachnospirales</taxon>
        <taxon>Lachnospiraceae</taxon>
        <taxon>Anaerobutyricum</taxon>
    </lineage>
</organism>